<evidence type="ECO:0000313" key="5">
    <source>
        <dbReference type="EMBL" id="WBW49663.1"/>
    </source>
</evidence>
<comment type="catalytic activity">
    <reaction evidence="4">
        <text>apo-[citrate lyase ACP] + 2'-(5''-triphospho-alpha-D-ribosyl)-3'-dephospho-CoA = holo-[citrate lyase ACP] + diphosphate</text>
        <dbReference type="Rhea" id="RHEA:16333"/>
        <dbReference type="Rhea" id="RHEA-COMP:10157"/>
        <dbReference type="Rhea" id="RHEA-COMP:10158"/>
        <dbReference type="ChEBI" id="CHEBI:29999"/>
        <dbReference type="ChEBI" id="CHEBI:33019"/>
        <dbReference type="ChEBI" id="CHEBI:61378"/>
        <dbReference type="ChEBI" id="CHEBI:82683"/>
        <dbReference type="EC" id="2.7.7.61"/>
    </reaction>
</comment>
<gene>
    <name evidence="5" type="primary">citX</name>
    <name evidence="5" type="ORF">O6R05_06590</name>
</gene>
<name>A0ABY7QUU2_9FIRM</name>
<keyword evidence="6" id="KW-1185">Reference proteome</keyword>
<evidence type="ECO:0000256" key="1">
    <source>
        <dbReference type="ARBA" id="ARBA00012524"/>
    </source>
</evidence>
<dbReference type="GO" id="GO:0050519">
    <property type="term" value="F:holo-citrate lyase synthase activity"/>
    <property type="evidence" value="ECO:0007669"/>
    <property type="project" value="UniProtKB-EC"/>
</dbReference>
<dbReference type="EC" id="2.7.7.61" evidence="1"/>
<dbReference type="Pfam" id="PF03802">
    <property type="entry name" value="CitX"/>
    <property type="match status" value="1"/>
</dbReference>
<evidence type="ECO:0000256" key="4">
    <source>
        <dbReference type="ARBA" id="ARBA00048574"/>
    </source>
</evidence>
<keyword evidence="3 5" id="KW-0548">Nucleotidyltransferase</keyword>
<accession>A0ABY7QUU2</accession>
<organism evidence="5 6">
    <name type="scientific">Peptoniphilus equinus</name>
    <dbReference type="NCBI Taxonomy" id="3016343"/>
    <lineage>
        <taxon>Bacteria</taxon>
        <taxon>Bacillati</taxon>
        <taxon>Bacillota</taxon>
        <taxon>Tissierellia</taxon>
        <taxon>Tissierellales</taxon>
        <taxon>Peptoniphilaceae</taxon>
        <taxon>Peptoniphilus</taxon>
    </lineage>
</organism>
<dbReference type="EMBL" id="CP115667">
    <property type="protein sequence ID" value="WBW49663.1"/>
    <property type="molecule type" value="Genomic_DNA"/>
</dbReference>
<protein>
    <recommendedName>
        <fullName evidence="1">citrate lyase holo-[acyl-carrier protein] synthase</fullName>
        <ecNumber evidence="1">2.7.7.61</ecNumber>
    </recommendedName>
</protein>
<evidence type="ECO:0000256" key="2">
    <source>
        <dbReference type="ARBA" id="ARBA00022679"/>
    </source>
</evidence>
<dbReference type="InterPro" id="IPR005551">
    <property type="entry name" value="CitX"/>
</dbReference>
<dbReference type="Proteomes" id="UP001210339">
    <property type="component" value="Chromosome"/>
</dbReference>
<dbReference type="RefSeq" id="WP_271191194.1">
    <property type="nucleotide sequence ID" value="NZ_CP115667.1"/>
</dbReference>
<dbReference type="NCBIfam" id="TIGR03124">
    <property type="entry name" value="citrate_citX"/>
    <property type="match status" value="1"/>
</dbReference>
<proteinExistence type="predicted"/>
<sequence length="174" mass="18858">MSDFTQGGVPVGLPAVLNRREARSFEIEAALSRVPVVVSFKLNIPGPIKASPTLNQVFEKGLKDLFDALDGVAAVVAQEVRYEATGAEALLEIEGDGIRVKRATADVEHDGLGRLYDMDVVTRAGAVSRKDLGLMPRKCFICDKDAKICGASRAHSVVDMQDAIDELIRCFLDR</sequence>
<evidence type="ECO:0000256" key="3">
    <source>
        <dbReference type="ARBA" id="ARBA00022695"/>
    </source>
</evidence>
<dbReference type="GO" id="GO:0016829">
    <property type="term" value="F:lyase activity"/>
    <property type="evidence" value="ECO:0007669"/>
    <property type="project" value="UniProtKB-KW"/>
</dbReference>
<evidence type="ECO:0000313" key="6">
    <source>
        <dbReference type="Proteomes" id="UP001210339"/>
    </source>
</evidence>
<keyword evidence="5" id="KW-0456">Lyase</keyword>
<reference evidence="5 6" key="1">
    <citation type="submission" date="2023-01" db="EMBL/GenBank/DDBJ databases">
        <authorList>
            <person name="Lee S.H."/>
            <person name="Jung H.S."/>
            <person name="Yun J.U."/>
        </authorList>
    </citation>
    <scope>NUCLEOTIDE SEQUENCE [LARGE SCALE GENOMIC DNA]</scope>
    <source>
        <strain evidence="5 6">CBA3646</strain>
    </source>
</reference>
<keyword evidence="2 5" id="KW-0808">Transferase</keyword>